<keyword evidence="3 11" id="KW-0378">Hydrolase</keyword>
<evidence type="ECO:0000259" key="13">
    <source>
        <dbReference type="PROSITE" id="PS51217"/>
    </source>
</evidence>
<dbReference type="PROSITE" id="PS51198">
    <property type="entry name" value="UVRD_HELICASE_ATP_BIND"/>
    <property type="match status" value="1"/>
</dbReference>
<dbReference type="PANTHER" id="PTHR11070:SF2">
    <property type="entry name" value="ATP-DEPENDENT DNA HELICASE SRS2"/>
    <property type="match status" value="1"/>
</dbReference>
<evidence type="ECO:0000256" key="2">
    <source>
        <dbReference type="ARBA" id="ARBA00022741"/>
    </source>
</evidence>
<feature type="binding site" evidence="11">
    <location>
        <begin position="32"/>
        <end position="39"/>
    </location>
    <ligand>
        <name>ATP</name>
        <dbReference type="ChEBI" id="CHEBI:30616"/>
    </ligand>
</feature>
<dbReference type="GO" id="GO:0000725">
    <property type="term" value="P:recombinational repair"/>
    <property type="evidence" value="ECO:0007669"/>
    <property type="project" value="TreeGrafter"/>
</dbReference>
<keyword evidence="4 11" id="KW-0347">Helicase</keyword>
<evidence type="ECO:0000256" key="3">
    <source>
        <dbReference type="ARBA" id="ARBA00022801"/>
    </source>
</evidence>
<organism evidence="14 15">
    <name type="scientific">Paenibacillus foliorum</name>
    <dbReference type="NCBI Taxonomy" id="2654974"/>
    <lineage>
        <taxon>Bacteria</taxon>
        <taxon>Bacillati</taxon>
        <taxon>Bacillota</taxon>
        <taxon>Bacilli</taxon>
        <taxon>Bacillales</taxon>
        <taxon>Paenibacillaceae</taxon>
        <taxon>Paenibacillus</taxon>
    </lineage>
</organism>
<evidence type="ECO:0000256" key="5">
    <source>
        <dbReference type="ARBA" id="ARBA00022840"/>
    </source>
</evidence>
<protein>
    <recommendedName>
        <fullName evidence="9">DNA 3'-5' helicase</fullName>
        <ecNumber evidence="9">5.6.2.4</ecNumber>
    </recommendedName>
</protein>
<dbReference type="CDD" id="cd17932">
    <property type="entry name" value="DEXQc_UvrD"/>
    <property type="match status" value="1"/>
</dbReference>
<evidence type="ECO:0000256" key="6">
    <source>
        <dbReference type="ARBA" id="ARBA00023125"/>
    </source>
</evidence>
<evidence type="ECO:0000259" key="12">
    <source>
        <dbReference type="PROSITE" id="PS51198"/>
    </source>
</evidence>
<evidence type="ECO:0000256" key="8">
    <source>
        <dbReference type="ARBA" id="ARBA00034617"/>
    </source>
</evidence>
<proteinExistence type="inferred from homology"/>
<comment type="caution">
    <text evidence="14">The sequence shown here is derived from an EMBL/GenBank/DDBJ whole genome shotgun (WGS) entry which is preliminary data.</text>
</comment>
<dbReference type="Gene3D" id="1.10.10.160">
    <property type="match status" value="1"/>
</dbReference>
<dbReference type="AlphaFoldDB" id="A0A972GYV4"/>
<dbReference type="SUPFAM" id="SSF52540">
    <property type="entry name" value="P-loop containing nucleoside triphosphate hydrolases"/>
    <property type="match status" value="1"/>
</dbReference>
<dbReference type="Gene3D" id="1.10.486.10">
    <property type="entry name" value="PCRA, domain 4"/>
    <property type="match status" value="1"/>
</dbReference>
<dbReference type="InterPro" id="IPR014016">
    <property type="entry name" value="UvrD-like_ATP-bd"/>
</dbReference>
<keyword evidence="15" id="KW-1185">Reference proteome</keyword>
<dbReference type="Pfam" id="PF13361">
    <property type="entry name" value="UvrD_C"/>
    <property type="match status" value="2"/>
</dbReference>
<dbReference type="Proteomes" id="UP000641588">
    <property type="component" value="Unassembled WGS sequence"/>
</dbReference>
<dbReference type="PROSITE" id="PS51217">
    <property type="entry name" value="UVRD_HELICASE_CTER"/>
    <property type="match status" value="1"/>
</dbReference>
<dbReference type="GO" id="GO:0016787">
    <property type="term" value="F:hydrolase activity"/>
    <property type="evidence" value="ECO:0007669"/>
    <property type="project" value="UniProtKB-UniRule"/>
</dbReference>
<dbReference type="EMBL" id="WHOD01000028">
    <property type="protein sequence ID" value="NOU93091.1"/>
    <property type="molecule type" value="Genomic_DNA"/>
</dbReference>
<evidence type="ECO:0000256" key="1">
    <source>
        <dbReference type="ARBA" id="ARBA00009922"/>
    </source>
</evidence>
<dbReference type="RefSeq" id="WP_171651292.1">
    <property type="nucleotide sequence ID" value="NZ_WHOD01000028.1"/>
</dbReference>
<dbReference type="Pfam" id="PF00580">
    <property type="entry name" value="UvrD-helicase"/>
    <property type="match status" value="1"/>
</dbReference>
<comment type="similarity">
    <text evidence="1">Belongs to the helicase family. UvrD subfamily.</text>
</comment>
<dbReference type="Gene3D" id="3.40.50.300">
    <property type="entry name" value="P-loop containing nucleotide triphosphate hydrolases"/>
    <property type="match status" value="2"/>
</dbReference>
<keyword evidence="5 11" id="KW-0067">ATP-binding</keyword>
<keyword evidence="2 11" id="KW-0547">Nucleotide-binding</keyword>
<dbReference type="InterPro" id="IPR027417">
    <property type="entry name" value="P-loop_NTPase"/>
</dbReference>
<gene>
    <name evidence="14" type="ORF">GC093_07565</name>
</gene>
<sequence>MTTYYQQKLEEIYRDEKQVEAYFSDTNTVVIAGPGSGKTSVLTLKIMSSLQVINEPRGLACITYSRAAATELKDRLKKLGCNLSRQNVFVGTVHSFCIAEIIKPFSHLYPSYEIPETFDIISEKDKKELFYEIKDELGYGDIVVTIEEMDKERSLNIEGLSEVVIEPYEIALNVARHYENKIKEKSKIDFLDVVKFATMLIQKEEYVRRCLEAKFPWIFVDEYQDLGKPLHEMILSLFNRTSIIFFVVGDPDQSIYGFNGAVPEYLKELASKPLFKEVKLLSNYRSTQKIVEATELVLGHQERREAKATIEKETEFHFIVCNSEFTEQYNEIVSKIIPRCIEQGIPYDEIAILVANNPTARELGEIFKFNHIPYYLNKFEYERSEVIVWLEQCAMWTVDHERQSFSSLFEFWIRLLQEHNWVLDSKAKALERIKFMATLEGSAIYSDKLPNWLQYILVNFRLKELLEYSKIHQDEIDNLEKVCEIASSGEFAGFDIARFGQLGKPDNQVTISTRHSSKGLEFEVVILLGMEEDHFPNYYSLKDPKKLSEDYRVFFVCISRARRVCYLLRSEWHTKKTKYGLKTFRYKPSQFWKLLHANYGEENRM</sequence>
<reference evidence="14" key="1">
    <citation type="submission" date="2019-10" db="EMBL/GenBank/DDBJ databases">
        <title>Description of Paenibacillus glebae sp. nov.</title>
        <authorList>
            <person name="Carlier A."/>
            <person name="Qi S."/>
        </authorList>
    </citation>
    <scope>NUCLEOTIDE SEQUENCE</scope>
    <source>
        <strain evidence="14">LMG 31456</strain>
    </source>
</reference>
<dbReference type="InterPro" id="IPR014017">
    <property type="entry name" value="DNA_helicase_UvrD-like_C"/>
</dbReference>
<dbReference type="InterPro" id="IPR013986">
    <property type="entry name" value="DExx_box_DNA_helicase_dom_sf"/>
</dbReference>
<comment type="catalytic activity">
    <reaction evidence="10">
        <text>ATP + H2O = ADP + phosphate + H(+)</text>
        <dbReference type="Rhea" id="RHEA:13065"/>
        <dbReference type="ChEBI" id="CHEBI:15377"/>
        <dbReference type="ChEBI" id="CHEBI:15378"/>
        <dbReference type="ChEBI" id="CHEBI:30616"/>
        <dbReference type="ChEBI" id="CHEBI:43474"/>
        <dbReference type="ChEBI" id="CHEBI:456216"/>
        <dbReference type="EC" id="5.6.2.4"/>
    </reaction>
</comment>
<keyword evidence="6" id="KW-0238">DNA-binding</keyword>
<evidence type="ECO:0000313" key="14">
    <source>
        <dbReference type="EMBL" id="NOU93091.1"/>
    </source>
</evidence>
<dbReference type="PANTHER" id="PTHR11070">
    <property type="entry name" value="UVRD / RECB / PCRA DNA HELICASE FAMILY MEMBER"/>
    <property type="match status" value="1"/>
</dbReference>
<feature type="domain" description="UvrD-like helicase ATP-binding" evidence="12">
    <location>
        <begin position="11"/>
        <end position="287"/>
    </location>
</feature>
<dbReference type="GO" id="GO:0005524">
    <property type="term" value="F:ATP binding"/>
    <property type="evidence" value="ECO:0007669"/>
    <property type="project" value="UniProtKB-UniRule"/>
</dbReference>
<evidence type="ECO:0000256" key="9">
    <source>
        <dbReference type="ARBA" id="ARBA00034808"/>
    </source>
</evidence>
<comment type="catalytic activity">
    <reaction evidence="8">
        <text>Couples ATP hydrolysis with the unwinding of duplex DNA by translocating in the 3'-5' direction.</text>
        <dbReference type="EC" id="5.6.2.4"/>
    </reaction>
</comment>
<dbReference type="GO" id="GO:0043138">
    <property type="term" value="F:3'-5' DNA helicase activity"/>
    <property type="evidence" value="ECO:0007669"/>
    <property type="project" value="UniProtKB-EC"/>
</dbReference>
<dbReference type="InterPro" id="IPR000212">
    <property type="entry name" value="DNA_helicase_UvrD/REP"/>
</dbReference>
<feature type="domain" description="UvrD-like helicase C-terminal" evidence="13">
    <location>
        <begin position="288"/>
        <end position="519"/>
    </location>
</feature>
<dbReference type="EC" id="5.6.2.4" evidence="9"/>
<accession>A0A972GYV4</accession>
<evidence type="ECO:0000256" key="11">
    <source>
        <dbReference type="PROSITE-ProRule" id="PRU00560"/>
    </source>
</evidence>
<evidence type="ECO:0000256" key="10">
    <source>
        <dbReference type="ARBA" id="ARBA00048988"/>
    </source>
</evidence>
<evidence type="ECO:0000313" key="15">
    <source>
        <dbReference type="Proteomes" id="UP000641588"/>
    </source>
</evidence>
<evidence type="ECO:0000256" key="7">
    <source>
        <dbReference type="ARBA" id="ARBA00023235"/>
    </source>
</evidence>
<dbReference type="GO" id="GO:0003677">
    <property type="term" value="F:DNA binding"/>
    <property type="evidence" value="ECO:0007669"/>
    <property type="project" value="UniProtKB-KW"/>
</dbReference>
<keyword evidence="7" id="KW-0413">Isomerase</keyword>
<evidence type="ECO:0000256" key="4">
    <source>
        <dbReference type="ARBA" id="ARBA00022806"/>
    </source>
</evidence>
<name>A0A972GYV4_9BACL</name>